<name>A0A222FQD4_9GAMM</name>
<dbReference type="Gene3D" id="6.10.280.190">
    <property type="match status" value="1"/>
</dbReference>
<evidence type="ECO:0000256" key="4">
    <source>
        <dbReference type="RuleBase" id="RU362073"/>
    </source>
</evidence>
<dbReference type="OrthoDB" id="9796789at2"/>
<dbReference type="SUPFAM" id="SSF64518">
    <property type="entry name" value="Phase 1 flagellin"/>
    <property type="match status" value="2"/>
</dbReference>
<dbReference type="Pfam" id="PF00669">
    <property type="entry name" value="Flagellin_N"/>
    <property type="match status" value="1"/>
</dbReference>
<evidence type="ECO:0000313" key="7">
    <source>
        <dbReference type="EMBL" id="ASP40611.1"/>
    </source>
</evidence>
<keyword evidence="8" id="KW-1185">Reference proteome</keyword>
<feature type="domain" description="Flagellin N-terminal" evidence="5">
    <location>
        <begin position="5"/>
        <end position="142"/>
    </location>
</feature>
<sequence>MPQIINTNIASINAQRNLDKSQSANQQALQRLSSGLRINSAKDDAAGLAISTRFTSQIKGLNVAVRNAGDGIALAQTAEGALGSINENLQRVRELAVQSANATNSDVDREALQAEVDQLVAEISRTAEETDFNGRKLLDGSFSATFQIGANAGQTVDVSIAELTANKLGASSASGISALGTDSALENGDLIINGVSIAASRSEDDTASTSGNDASAISKAAAINRYSAQTGVTAQVNENVAAGSEMSGIAGSGTFSINGVSIEFSTTTDAGQTRASITQAINSVADQTGVSAVDTGSAATGVNLVAADGRNIQLSFDTADLTGITAANFAAATGLAGGATDIDGAGAGTVYSNTYEGGYTLIADGDVKKIDISGGNGTGRGDLANSGLTAGSYQSGIATSVSEKQSINQSVQGIGDGASAGTLSNQVANAAGSRVQTLTGGNGNETIFNRFDTTANVANLQAGVATVANVNVGGTVSTVGIAATDTVAAIANNIDGVTGVSAYEEISFNISDYATLDDSTAATFQLGGKTISLGADNLNGTATTAERLEALALALNDQVGYTAGISVTAELNDAKDSLSVRIENRTATSVTLATDAATTTLTTDMATAQTGAAATFDNTAATLSGTVAFESDAVGTEVAVSLATSADISGANAERLVTGGATGGVGATFTSFGNQALSATGANDVSVTVGDATPQNITLAAGSTVADLAGQVDAIDGVAAYEEIALTINKSTLNTGDSLRIGGVNVAVSAQGPVSGSLSISATDQAAFGNAFGADLSGGALTFSIDVDGTTQNFTIDNDLSTSTGDLDAFVAALNADNTATSLGAFGLSAANVDGNLVISSNIAGAGKTVTNFEITNAGASTATVDPNGVTSTNVAGADGDLAGLVDDINGTDFSSANIDVSASLSSDGTSISLTVNNYSGSELTMSAITSGSSSRGIQVGTDLINEAVDKQLSGTLKFAGTGDEAVTVSMADAAVGGEFYTGNSDNATFTGVNGLTDGDLVINGVTISAAAVTDDTASAVTSSDGGKILSSSKSLSAIAVASAINKVSDETGVTATVNETVVTGGDGTNIDTTKFAIGDSAAIYINGVSVGSVTLQADGSGQIDTGRARADALNLINQSSGKTGVVAEDNGVSLTMTAADGRNVSIAIDDRSGSDASIGALFGLDATTQGNGIGESSFTAMSGDVGPEVTAESMTYETTYGTVQLSSARQFSLEGGANGNDELAALGLKTGTYGGGEDGQFLTDIDISTFEGAQAAITAVDNAIAQVASQRADLGAIQNRLESTVSNLQVTSENLNAANSRIQDADFAAETAELSRTQVLQQAGISVLAQANAAGQQVLSLLG</sequence>
<comment type="function">
    <text evidence="4">Flagellin is the subunit protein which polymerizes to form the filaments of bacterial flagella.</text>
</comment>
<reference evidence="7 8" key="1">
    <citation type="submission" date="2017-07" db="EMBL/GenBank/DDBJ databases">
        <title>Annotated genome sequence of Bacterioplanes sanyensis isolated from Red Sea.</title>
        <authorList>
            <person name="Rehman Z.U."/>
        </authorList>
    </citation>
    <scope>NUCLEOTIDE SEQUENCE [LARGE SCALE GENOMIC DNA]</scope>
    <source>
        <strain evidence="7 8">NV9</strain>
    </source>
</reference>
<evidence type="ECO:0000256" key="3">
    <source>
        <dbReference type="ARBA" id="ARBA00023143"/>
    </source>
</evidence>
<proteinExistence type="inferred from homology"/>
<accession>A0A222FQD4</accession>
<keyword evidence="3 4" id="KW-0975">Bacterial flagellum</keyword>
<dbReference type="Proteomes" id="UP000202440">
    <property type="component" value="Chromosome"/>
</dbReference>
<dbReference type="InterPro" id="IPR010810">
    <property type="entry name" value="Flagellin_hook_IN_motif"/>
</dbReference>
<dbReference type="KEGG" id="bsan:CHH28_18915"/>
<feature type="domain" description="Flagellin C-terminal" evidence="6">
    <location>
        <begin position="1258"/>
        <end position="1343"/>
    </location>
</feature>
<evidence type="ECO:0000259" key="5">
    <source>
        <dbReference type="Pfam" id="PF00669"/>
    </source>
</evidence>
<dbReference type="GO" id="GO:0005198">
    <property type="term" value="F:structural molecule activity"/>
    <property type="evidence" value="ECO:0007669"/>
    <property type="project" value="UniProtKB-UniRule"/>
</dbReference>
<comment type="subcellular location">
    <subcellularLocation>
        <location evidence="4">Secreted</location>
    </subcellularLocation>
    <subcellularLocation>
        <location evidence="4">Bacterial flagellum</location>
    </subcellularLocation>
</comment>
<dbReference type="Pfam" id="PF00700">
    <property type="entry name" value="Flagellin_C"/>
    <property type="match status" value="1"/>
</dbReference>
<evidence type="ECO:0000256" key="1">
    <source>
        <dbReference type="ARBA" id="ARBA00005709"/>
    </source>
</evidence>
<evidence type="ECO:0000256" key="2">
    <source>
        <dbReference type="ARBA" id="ARBA00022525"/>
    </source>
</evidence>
<dbReference type="GO" id="GO:0009288">
    <property type="term" value="C:bacterial-type flagellum"/>
    <property type="evidence" value="ECO:0007669"/>
    <property type="project" value="UniProtKB-SubCell"/>
</dbReference>
<dbReference type="PANTHER" id="PTHR42792:SF2">
    <property type="entry name" value="FLAGELLIN"/>
    <property type="match status" value="1"/>
</dbReference>
<dbReference type="InterPro" id="IPR001029">
    <property type="entry name" value="Flagellin_N"/>
</dbReference>
<evidence type="ECO:0000313" key="8">
    <source>
        <dbReference type="Proteomes" id="UP000202440"/>
    </source>
</evidence>
<dbReference type="InterPro" id="IPR001492">
    <property type="entry name" value="Flagellin"/>
</dbReference>
<protein>
    <recommendedName>
        <fullName evidence="4">Flagellin</fullName>
    </recommendedName>
</protein>
<dbReference type="PRINTS" id="PR00207">
    <property type="entry name" value="FLAGELLIN"/>
</dbReference>
<dbReference type="RefSeq" id="WP_094061773.1">
    <property type="nucleotide sequence ID" value="NZ_CP022530.1"/>
</dbReference>
<dbReference type="EMBL" id="CP022530">
    <property type="protein sequence ID" value="ASP40611.1"/>
    <property type="molecule type" value="Genomic_DNA"/>
</dbReference>
<organism evidence="7 8">
    <name type="scientific">Bacterioplanes sanyensis</name>
    <dbReference type="NCBI Taxonomy" id="1249553"/>
    <lineage>
        <taxon>Bacteria</taxon>
        <taxon>Pseudomonadati</taxon>
        <taxon>Pseudomonadota</taxon>
        <taxon>Gammaproteobacteria</taxon>
        <taxon>Oceanospirillales</taxon>
        <taxon>Oceanospirillaceae</taxon>
        <taxon>Bacterioplanes</taxon>
    </lineage>
</organism>
<keyword evidence="2 4" id="KW-0964">Secreted</keyword>
<dbReference type="InterPro" id="IPR046358">
    <property type="entry name" value="Flagellin_C"/>
</dbReference>
<comment type="similarity">
    <text evidence="1 4">Belongs to the bacterial flagellin family.</text>
</comment>
<evidence type="ECO:0000259" key="6">
    <source>
        <dbReference type="Pfam" id="PF00700"/>
    </source>
</evidence>
<dbReference type="Gene3D" id="1.20.1330.10">
    <property type="entry name" value="f41 fragment of flagellin, N-terminal domain"/>
    <property type="match status" value="2"/>
</dbReference>
<dbReference type="PANTHER" id="PTHR42792">
    <property type="entry name" value="FLAGELLIN"/>
    <property type="match status" value="1"/>
</dbReference>
<dbReference type="GO" id="GO:0005576">
    <property type="term" value="C:extracellular region"/>
    <property type="evidence" value="ECO:0007669"/>
    <property type="project" value="UniProtKB-SubCell"/>
</dbReference>
<dbReference type="Pfam" id="PF07196">
    <property type="entry name" value="Flagellin_IN"/>
    <property type="match status" value="2"/>
</dbReference>
<gene>
    <name evidence="7" type="ORF">CHH28_18915</name>
</gene>
<dbReference type="Gene3D" id="3.30.70.2120">
    <property type="match status" value="2"/>
</dbReference>